<dbReference type="EMBL" id="BAABME010003300">
    <property type="protein sequence ID" value="GAA0158274.1"/>
    <property type="molecule type" value="Genomic_DNA"/>
</dbReference>
<evidence type="ECO:0000313" key="2">
    <source>
        <dbReference type="EMBL" id="GAA0158274.1"/>
    </source>
</evidence>
<gene>
    <name evidence="2" type="ORF">LIER_15350</name>
</gene>
<evidence type="ECO:0000256" key="1">
    <source>
        <dbReference type="SAM" id="MobiDB-lite"/>
    </source>
</evidence>
<evidence type="ECO:0000313" key="3">
    <source>
        <dbReference type="Proteomes" id="UP001454036"/>
    </source>
</evidence>
<accession>A0AAV3Q3H0</accession>
<name>A0AAV3Q3H0_LITER</name>
<protein>
    <submittedName>
        <fullName evidence="2">Uncharacterized protein</fullName>
    </submittedName>
</protein>
<organism evidence="2 3">
    <name type="scientific">Lithospermum erythrorhizon</name>
    <name type="common">Purple gromwell</name>
    <name type="synonym">Lithospermum officinale var. erythrorhizon</name>
    <dbReference type="NCBI Taxonomy" id="34254"/>
    <lineage>
        <taxon>Eukaryota</taxon>
        <taxon>Viridiplantae</taxon>
        <taxon>Streptophyta</taxon>
        <taxon>Embryophyta</taxon>
        <taxon>Tracheophyta</taxon>
        <taxon>Spermatophyta</taxon>
        <taxon>Magnoliopsida</taxon>
        <taxon>eudicotyledons</taxon>
        <taxon>Gunneridae</taxon>
        <taxon>Pentapetalae</taxon>
        <taxon>asterids</taxon>
        <taxon>lamiids</taxon>
        <taxon>Boraginales</taxon>
        <taxon>Boraginaceae</taxon>
        <taxon>Boraginoideae</taxon>
        <taxon>Lithospermeae</taxon>
        <taxon>Lithospermum</taxon>
    </lineage>
</organism>
<sequence length="80" mass="8574">MKFQCHRSTAAGIVRGGSITHTSQDEIPHKAWDQRNTGEPGKGNHVLHGFGQANESPGAGGREPPEQGICTMELPEESPK</sequence>
<dbReference type="AlphaFoldDB" id="A0AAV3Q3H0"/>
<dbReference type="Proteomes" id="UP001454036">
    <property type="component" value="Unassembled WGS sequence"/>
</dbReference>
<keyword evidence="3" id="KW-1185">Reference proteome</keyword>
<proteinExistence type="predicted"/>
<feature type="compositionally biased region" description="Basic and acidic residues" evidence="1">
    <location>
        <begin position="23"/>
        <end position="33"/>
    </location>
</feature>
<feature type="region of interest" description="Disordered" evidence="1">
    <location>
        <begin position="1"/>
        <end position="80"/>
    </location>
</feature>
<comment type="caution">
    <text evidence="2">The sequence shown here is derived from an EMBL/GenBank/DDBJ whole genome shotgun (WGS) entry which is preliminary data.</text>
</comment>
<reference evidence="2 3" key="1">
    <citation type="submission" date="2024-01" db="EMBL/GenBank/DDBJ databases">
        <title>The complete chloroplast genome sequence of Lithospermum erythrorhizon: insights into the phylogenetic relationship among Boraginaceae species and the maternal lineages of purple gromwells.</title>
        <authorList>
            <person name="Okada T."/>
            <person name="Watanabe K."/>
        </authorList>
    </citation>
    <scope>NUCLEOTIDE SEQUENCE [LARGE SCALE GENOMIC DNA]</scope>
</reference>